<proteinExistence type="predicted"/>
<comment type="caution">
    <text evidence="12">The sequence shown here is derived from an EMBL/GenBank/DDBJ whole genome shotgun (WGS) entry which is preliminary data.</text>
</comment>
<dbReference type="Pfam" id="PF00512">
    <property type="entry name" value="HisKA"/>
    <property type="match status" value="1"/>
</dbReference>
<feature type="transmembrane region" description="Helical" evidence="10">
    <location>
        <begin position="48"/>
        <end position="73"/>
    </location>
</feature>
<dbReference type="InterPro" id="IPR003661">
    <property type="entry name" value="HisK_dim/P_dom"/>
</dbReference>
<keyword evidence="8" id="KW-0902">Two-component regulatory system</keyword>
<evidence type="ECO:0000256" key="9">
    <source>
        <dbReference type="SAM" id="Coils"/>
    </source>
</evidence>
<dbReference type="Gene3D" id="3.30.565.10">
    <property type="entry name" value="Histidine kinase-like ATPase, C-terminal domain"/>
    <property type="match status" value="1"/>
</dbReference>
<organism evidence="12 13">
    <name type="scientific">Deferribacter autotrophicus</name>
    <dbReference type="NCBI Taxonomy" id="500465"/>
    <lineage>
        <taxon>Bacteria</taxon>
        <taxon>Pseudomonadati</taxon>
        <taxon>Deferribacterota</taxon>
        <taxon>Deferribacteres</taxon>
        <taxon>Deferribacterales</taxon>
        <taxon>Deferribacteraceae</taxon>
        <taxon>Deferribacter</taxon>
    </lineage>
</organism>
<dbReference type="InterPro" id="IPR005467">
    <property type="entry name" value="His_kinase_dom"/>
</dbReference>
<dbReference type="GO" id="GO:0000155">
    <property type="term" value="F:phosphorelay sensor kinase activity"/>
    <property type="evidence" value="ECO:0007669"/>
    <property type="project" value="InterPro"/>
</dbReference>
<keyword evidence="3" id="KW-0597">Phosphoprotein</keyword>
<evidence type="ECO:0000259" key="11">
    <source>
        <dbReference type="PROSITE" id="PS50109"/>
    </source>
</evidence>
<dbReference type="InterPro" id="IPR004358">
    <property type="entry name" value="Sig_transdc_His_kin-like_C"/>
</dbReference>
<dbReference type="CDD" id="cd00082">
    <property type="entry name" value="HisKA"/>
    <property type="match status" value="1"/>
</dbReference>
<dbReference type="CDD" id="cd00075">
    <property type="entry name" value="HATPase"/>
    <property type="match status" value="1"/>
</dbReference>
<dbReference type="SUPFAM" id="SSF55874">
    <property type="entry name" value="ATPase domain of HSP90 chaperone/DNA topoisomerase II/histidine kinase"/>
    <property type="match status" value="1"/>
</dbReference>
<dbReference type="GO" id="GO:0005524">
    <property type="term" value="F:ATP binding"/>
    <property type="evidence" value="ECO:0007669"/>
    <property type="project" value="UniProtKB-KW"/>
</dbReference>
<dbReference type="RefSeq" id="WP_149267289.1">
    <property type="nucleotide sequence ID" value="NZ_VFJB01000009.1"/>
</dbReference>
<dbReference type="PROSITE" id="PS50109">
    <property type="entry name" value="HIS_KIN"/>
    <property type="match status" value="1"/>
</dbReference>
<dbReference type="EMBL" id="VFJB01000009">
    <property type="protein sequence ID" value="KAA0257147.1"/>
    <property type="molecule type" value="Genomic_DNA"/>
</dbReference>
<dbReference type="Proteomes" id="UP000322876">
    <property type="component" value="Unassembled WGS sequence"/>
</dbReference>
<dbReference type="Gene3D" id="1.10.287.130">
    <property type="match status" value="1"/>
</dbReference>
<keyword evidence="10" id="KW-0472">Membrane</keyword>
<evidence type="ECO:0000256" key="5">
    <source>
        <dbReference type="ARBA" id="ARBA00022741"/>
    </source>
</evidence>
<feature type="transmembrane region" description="Helical" evidence="10">
    <location>
        <begin position="93"/>
        <end position="113"/>
    </location>
</feature>
<reference evidence="12 13" key="1">
    <citation type="submission" date="2019-06" db="EMBL/GenBank/DDBJ databases">
        <title>Genomic insights into carbon and energy metabolism of Deferribacter autotrophicus revealed new metabolic traits in the phylum Deferribacteres.</title>
        <authorList>
            <person name="Slobodkin A.I."/>
            <person name="Slobodkina G.B."/>
            <person name="Allioux M."/>
            <person name="Alain K."/>
            <person name="Jebbar M."/>
            <person name="Shadrin V."/>
            <person name="Kublanov I.V."/>
            <person name="Toshchakov S.V."/>
            <person name="Bonch-Osmolovskaya E.A."/>
        </authorList>
    </citation>
    <scope>NUCLEOTIDE SEQUENCE [LARGE SCALE GENOMIC DNA]</scope>
    <source>
        <strain evidence="12 13">SL50</strain>
    </source>
</reference>
<comment type="catalytic activity">
    <reaction evidence="1">
        <text>ATP + protein L-histidine = ADP + protein N-phospho-L-histidine.</text>
        <dbReference type="EC" id="2.7.13.3"/>
    </reaction>
</comment>
<dbReference type="InterPro" id="IPR003594">
    <property type="entry name" value="HATPase_dom"/>
</dbReference>
<evidence type="ECO:0000256" key="7">
    <source>
        <dbReference type="ARBA" id="ARBA00022840"/>
    </source>
</evidence>
<accession>A0A5A8F5M1</accession>
<keyword evidence="6" id="KW-0418">Kinase</keyword>
<sequence>MNKKFDIKMLYIPGGYLPFFLTVIGTAIVSYFHFNLPYKASVIHYTHYYFFYLIVIYGAVKFGILGGILFSMVLSSIYNFDVYLNLFRLPHYLIKPFIEVLMIYTVGLLTGVLSQKLYNENLKLKMLTEELQESLELLRKNTEEKLKMEREIAKSDRLRVLGQLSAGIAHEIRNPLAAIKTAANMLKNGKYKEETLQIIIKEIDRLNEFLERFLQYAKFGKRFNEKINIKIFIDEIMDFVKLINKDYPNVQVNTNIALNENVFIQGDLNYLKQAFINIFANSFEELKSVDKGQIDFSVKVEDGKIKFIIKDNGKGFENDNLEKVFEPFYTTKNDGTGLGLTITHKIIKEHGGSIIIENDNGAKITIELEVLENENSTN</sequence>
<keyword evidence="13" id="KW-1185">Reference proteome</keyword>
<evidence type="ECO:0000256" key="1">
    <source>
        <dbReference type="ARBA" id="ARBA00000085"/>
    </source>
</evidence>
<feature type="domain" description="Histidine kinase" evidence="11">
    <location>
        <begin position="167"/>
        <end position="372"/>
    </location>
</feature>
<evidence type="ECO:0000313" key="12">
    <source>
        <dbReference type="EMBL" id="KAA0257147.1"/>
    </source>
</evidence>
<dbReference type="SMART" id="SM00387">
    <property type="entry name" value="HATPase_c"/>
    <property type="match status" value="1"/>
</dbReference>
<keyword evidence="5" id="KW-0547">Nucleotide-binding</keyword>
<keyword evidence="4" id="KW-0808">Transferase</keyword>
<dbReference type="SMART" id="SM00388">
    <property type="entry name" value="HisKA"/>
    <property type="match status" value="1"/>
</dbReference>
<evidence type="ECO:0000313" key="13">
    <source>
        <dbReference type="Proteomes" id="UP000322876"/>
    </source>
</evidence>
<dbReference type="Pfam" id="PF02518">
    <property type="entry name" value="HATPase_c"/>
    <property type="match status" value="1"/>
</dbReference>
<dbReference type="PANTHER" id="PTHR43065:SF10">
    <property type="entry name" value="PEROXIDE STRESS-ACTIVATED HISTIDINE KINASE MAK3"/>
    <property type="match status" value="1"/>
</dbReference>
<gene>
    <name evidence="12" type="ORF">FHQ18_11300</name>
</gene>
<keyword evidence="9" id="KW-0175">Coiled coil</keyword>
<keyword evidence="10" id="KW-0812">Transmembrane</keyword>
<dbReference type="EC" id="2.7.13.3" evidence="2"/>
<dbReference type="InterPro" id="IPR036890">
    <property type="entry name" value="HATPase_C_sf"/>
</dbReference>
<keyword evidence="10" id="KW-1133">Transmembrane helix</keyword>
<evidence type="ECO:0000256" key="3">
    <source>
        <dbReference type="ARBA" id="ARBA00022553"/>
    </source>
</evidence>
<evidence type="ECO:0000256" key="8">
    <source>
        <dbReference type="ARBA" id="ARBA00023012"/>
    </source>
</evidence>
<evidence type="ECO:0000256" key="2">
    <source>
        <dbReference type="ARBA" id="ARBA00012438"/>
    </source>
</evidence>
<evidence type="ECO:0000256" key="6">
    <source>
        <dbReference type="ARBA" id="ARBA00022777"/>
    </source>
</evidence>
<dbReference type="OrthoDB" id="9808844at2"/>
<evidence type="ECO:0000256" key="10">
    <source>
        <dbReference type="SAM" id="Phobius"/>
    </source>
</evidence>
<dbReference type="PANTHER" id="PTHR43065">
    <property type="entry name" value="SENSOR HISTIDINE KINASE"/>
    <property type="match status" value="1"/>
</dbReference>
<evidence type="ECO:0000256" key="4">
    <source>
        <dbReference type="ARBA" id="ARBA00022679"/>
    </source>
</evidence>
<dbReference type="InterPro" id="IPR036097">
    <property type="entry name" value="HisK_dim/P_sf"/>
</dbReference>
<dbReference type="SUPFAM" id="SSF47384">
    <property type="entry name" value="Homodimeric domain of signal transducing histidine kinase"/>
    <property type="match status" value="1"/>
</dbReference>
<keyword evidence="7" id="KW-0067">ATP-binding</keyword>
<feature type="transmembrane region" description="Helical" evidence="10">
    <location>
        <begin position="16"/>
        <end position="36"/>
    </location>
</feature>
<name>A0A5A8F5M1_9BACT</name>
<feature type="coiled-coil region" evidence="9">
    <location>
        <begin position="121"/>
        <end position="151"/>
    </location>
</feature>
<protein>
    <recommendedName>
        <fullName evidence="2">histidine kinase</fullName>
        <ecNumber evidence="2">2.7.13.3</ecNumber>
    </recommendedName>
</protein>
<dbReference type="AlphaFoldDB" id="A0A5A8F5M1"/>
<dbReference type="PRINTS" id="PR00344">
    <property type="entry name" value="BCTRLSENSOR"/>
</dbReference>